<keyword evidence="3" id="KW-1185">Reference proteome</keyword>
<feature type="signal peptide" evidence="1">
    <location>
        <begin position="1"/>
        <end position="20"/>
    </location>
</feature>
<evidence type="ECO:0000256" key="1">
    <source>
        <dbReference type="SAM" id="SignalP"/>
    </source>
</evidence>
<evidence type="ECO:0000313" key="2">
    <source>
        <dbReference type="EMBL" id="MDC7684840.1"/>
    </source>
</evidence>
<feature type="chain" id="PRO_5046278953" evidence="1">
    <location>
        <begin position="21"/>
        <end position="223"/>
    </location>
</feature>
<reference evidence="2 3" key="1">
    <citation type="submission" date="2023-01" db="EMBL/GenBank/DDBJ databases">
        <title>Novel species of the genus Asticcacaulis isolated from rivers.</title>
        <authorList>
            <person name="Lu H."/>
        </authorList>
    </citation>
    <scope>NUCLEOTIDE SEQUENCE [LARGE SCALE GENOMIC DNA]</scope>
    <source>
        <strain evidence="2 3">BYS171W</strain>
    </source>
</reference>
<accession>A0ABT5HXP1</accession>
<evidence type="ECO:0000313" key="3">
    <source>
        <dbReference type="Proteomes" id="UP001214854"/>
    </source>
</evidence>
<dbReference type="Proteomes" id="UP001214854">
    <property type="component" value="Unassembled WGS sequence"/>
</dbReference>
<keyword evidence="1" id="KW-0732">Signal</keyword>
<proteinExistence type="predicted"/>
<organism evidence="2 3">
    <name type="scientific">Asticcacaulis aquaticus</name>
    <dbReference type="NCBI Taxonomy" id="2984212"/>
    <lineage>
        <taxon>Bacteria</taxon>
        <taxon>Pseudomonadati</taxon>
        <taxon>Pseudomonadota</taxon>
        <taxon>Alphaproteobacteria</taxon>
        <taxon>Caulobacterales</taxon>
        <taxon>Caulobacteraceae</taxon>
        <taxon>Asticcacaulis</taxon>
    </lineage>
</organism>
<name>A0ABT5HXP1_9CAUL</name>
<sequence length="223" mass="24229">MKFIFVLAAIGALSAAPVQARPPMLDAVPQTQWGQDRTGIDRHIWVHPKGDIGLSTPNDWTWTFVTPRTHELTLLQVFSPRTGGPARACTLMREALVEGQGVYNSFTAAQSALPSLVDDYADEIRLNARDIFPEANARIDITKKGLTSMISAPVSGAQVKFVSVDMSIEVGAEAYLMRAVGLDLPDKTFVTLTCLVGPDDAAWLDTLPMMLRVHAAVLTPADR</sequence>
<comment type="caution">
    <text evidence="2">The sequence shown here is derived from an EMBL/GenBank/DDBJ whole genome shotgun (WGS) entry which is preliminary data.</text>
</comment>
<gene>
    <name evidence="2" type="ORF">PQU92_16265</name>
</gene>
<dbReference type="RefSeq" id="WP_272749312.1">
    <property type="nucleotide sequence ID" value="NZ_JAQQKX010000016.1"/>
</dbReference>
<dbReference type="EMBL" id="JAQQKX010000016">
    <property type="protein sequence ID" value="MDC7684840.1"/>
    <property type="molecule type" value="Genomic_DNA"/>
</dbReference>
<protein>
    <submittedName>
        <fullName evidence="2">Uncharacterized protein</fullName>
    </submittedName>
</protein>